<accession>A0A9Q0QW35</accession>
<dbReference type="EMBL" id="JAMYWD010000004">
    <property type="protein sequence ID" value="KAJ4973874.1"/>
    <property type="molecule type" value="Genomic_DNA"/>
</dbReference>
<reference evidence="1" key="1">
    <citation type="journal article" date="2023" name="Plant J.">
        <title>The genome of the king protea, Protea cynaroides.</title>
        <authorList>
            <person name="Chang J."/>
            <person name="Duong T.A."/>
            <person name="Schoeman C."/>
            <person name="Ma X."/>
            <person name="Roodt D."/>
            <person name="Barker N."/>
            <person name="Li Z."/>
            <person name="Van de Peer Y."/>
            <person name="Mizrachi E."/>
        </authorList>
    </citation>
    <scope>NUCLEOTIDE SEQUENCE</scope>
    <source>
        <tissue evidence="1">Young leaves</tissue>
    </source>
</reference>
<name>A0A9Q0QW35_9MAGN</name>
<dbReference type="AlphaFoldDB" id="A0A9Q0QW35"/>
<evidence type="ECO:0000313" key="1">
    <source>
        <dbReference type="EMBL" id="KAJ4973874.1"/>
    </source>
</evidence>
<keyword evidence="2" id="KW-1185">Reference proteome</keyword>
<dbReference type="Proteomes" id="UP001141806">
    <property type="component" value="Unassembled WGS sequence"/>
</dbReference>
<comment type="caution">
    <text evidence="1">The sequence shown here is derived from an EMBL/GenBank/DDBJ whole genome shotgun (WGS) entry which is preliminary data.</text>
</comment>
<gene>
    <name evidence="1" type="ORF">NE237_007048</name>
</gene>
<sequence length="152" mass="17377">MEGPLEAHLVLHKRSIIGPASSFDGVLAIAEFGFLQRTVAAKCLRLITLCYSTSSSHQFHQNGIKPRDISSFMCHRLRSNSSYILDRTSGKGSTKEYLSSQSNLFRDVVYFLRNLNKDRWGFNKHFNLVTIDAVELFKVFPGRWICQAYARK</sequence>
<proteinExistence type="predicted"/>
<evidence type="ECO:0000313" key="2">
    <source>
        <dbReference type="Proteomes" id="UP001141806"/>
    </source>
</evidence>
<protein>
    <submittedName>
        <fullName evidence="1">Uncharacterized protein</fullName>
    </submittedName>
</protein>
<organism evidence="1 2">
    <name type="scientific">Protea cynaroides</name>
    <dbReference type="NCBI Taxonomy" id="273540"/>
    <lineage>
        <taxon>Eukaryota</taxon>
        <taxon>Viridiplantae</taxon>
        <taxon>Streptophyta</taxon>
        <taxon>Embryophyta</taxon>
        <taxon>Tracheophyta</taxon>
        <taxon>Spermatophyta</taxon>
        <taxon>Magnoliopsida</taxon>
        <taxon>Proteales</taxon>
        <taxon>Proteaceae</taxon>
        <taxon>Protea</taxon>
    </lineage>
</organism>